<dbReference type="OrthoDB" id="58802at2"/>
<organism evidence="6">
    <name type="scientific">Tepidanaerobacter syntrophicus</name>
    <dbReference type="NCBI Taxonomy" id="224999"/>
    <lineage>
        <taxon>Bacteria</taxon>
        <taxon>Bacillati</taxon>
        <taxon>Bacillota</taxon>
        <taxon>Clostridia</taxon>
        <taxon>Thermosediminibacterales</taxon>
        <taxon>Tepidanaerobacteraceae</taxon>
        <taxon>Tepidanaerobacter</taxon>
    </lineage>
</organism>
<name>A0A0U9HL16_9FIRM</name>
<dbReference type="SUPFAM" id="SSF100950">
    <property type="entry name" value="NagB/RpiA/CoA transferase-like"/>
    <property type="match status" value="1"/>
</dbReference>
<keyword evidence="7" id="KW-1185">Reference proteome</keyword>
<dbReference type="SUPFAM" id="SSF46785">
    <property type="entry name" value="Winged helix' DNA-binding domain"/>
    <property type="match status" value="1"/>
</dbReference>
<accession>A0A0U9HL16</accession>
<reference evidence="6" key="1">
    <citation type="journal article" date="2016" name="Genome Announc.">
        <title>Draft Genome Sequence of the Syntrophic Lactate-Degrading Bacterium Tepidanaerobacter syntrophicus JLT.</title>
        <authorList>
            <person name="Matsuura N."/>
            <person name="Ohashi A."/>
            <person name="Tourlousse D.M."/>
            <person name="Sekiguchi Y."/>
        </authorList>
    </citation>
    <scope>NUCLEOTIDE SEQUENCE [LARGE SCALE GENOMIC DNA]</scope>
    <source>
        <strain evidence="6">JL</strain>
    </source>
</reference>
<comment type="similarity">
    <text evidence="1">Belongs to the SorC transcriptional regulatory family.</text>
</comment>
<dbReference type="PROSITE" id="PS51063">
    <property type="entry name" value="HTH_CRP_2"/>
    <property type="match status" value="1"/>
</dbReference>
<evidence type="ECO:0000256" key="1">
    <source>
        <dbReference type="ARBA" id="ARBA00010466"/>
    </source>
</evidence>
<dbReference type="Pfam" id="PF13545">
    <property type="entry name" value="HTH_Crp_2"/>
    <property type="match status" value="1"/>
</dbReference>
<evidence type="ECO:0000313" key="7">
    <source>
        <dbReference type="Proteomes" id="UP000062160"/>
    </source>
</evidence>
<keyword evidence="3 6" id="KW-0238">DNA-binding</keyword>
<dbReference type="InterPro" id="IPR037171">
    <property type="entry name" value="NagB/RpiA_transferase-like"/>
</dbReference>
<evidence type="ECO:0000256" key="2">
    <source>
        <dbReference type="ARBA" id="ARBA00023015"/>
    </source>
</evidence>
<sequence length="319" mass="34956">MASNDKRILTKVAHMYYDESMTQQEIANKLGISRPSVSRLLQRARDEGIVEIKIRYEGSYAKLENILEKTFGLREVIVTPPEEGEGLKHRLAEATAEYLERTIKEGDIVGVSWGTTLVHIPKYIDTKVKNVTFVPLVGGAGQTKLDIHSNAIVINFARAFGGKGRLLHAPVTVSSIEVRESLVSDRSIKQILDLAAKSTIAVVGIGSPTDPESTIRQTGYYSGSELNHLKEAGAVCDISWIFLDKEGNLCPIELNERVIGISIEDLDKIPTVVGVAGGKAKHEAVLAAVKGRHLDILVTDEETAEFLLKNSERIEVYGI</sequence>
<dbReference type="InterPro" id="IPR012318">
    <property type="entry name" value="HTH_CRP"/>
</dbReference>
<dbReference type="GO" id="GO:0006355">
    <property type="term" value="P:regulation of DNA-templated transcription"/>
    <property type="evidence" value="ECO:0007669"/>
    <property type="project" value="InterPro"/>
</dbReference>
<keyword evidence="2" id="KW-0805">Transcription regulation</keyword>
<dbReference type="AlphaFoldDB" id="A0A0U9HL16"/>
<dbReference type="RefSeq" id="WP_059031569.1">
    <property type="nucleotide sequence ID" value="NZ_BSDN01000001.1"/>
</dbReference>
<feature type="domain" description="HTH crp-type" evidence="5">
    <location>
        <begin position="1"/>
        <end position="82"/>
    </location>
</feature>
<dbReference type="PANTHER" id="PTHR34294:SF1">
    <property type="entry name" value="TRANSCRIPTIONAL REGULATOR LSRR"/>
    <property type="match status" value="1"/>
</dbReference>
<dbReference type="GO" id="GO:0003677">
    <property type="term" value="F:DNA binding"/>
    <property type="evidence" value="ECO:0007669"/>
    <property type="project" value="UniProtKB-KW"/>
</dbReference>
<protein>
    <submittedName>
        <fullName evidence="6">DNA-binding transcriptional regulator LsrR, DeoR family</fullName>
    </submittedName>
</protein>
<dbReference type="Proteomes" id="UP000062160">
    <property type="component" value="Unassembled WGS sequence"/>
</dbReference>
<evidence type="ECO:0000313" key="6">
    <source>
        <dbReference type="EMBL" id="GAQ24513.1"/>
    </source>
</evidence>
<dbReference type="InterPro" id="IPR007324">
    <property type="entry name" value="Sugar-bd_dom_put"/>
</dbReference>
<evidence type="ECO:0000256" key="4">
    <source>
        <dbReference type="ARBA" id="ARBA00023163"/>
    </source>
</evidence>
<dbReference type="STRING" id="224999.GCA_001485475_00502"/>
<proteinExistence type="inferred from homology"/>
<dbReference type="InterPro" id="IPR036390">
    <property type="entry name" value="WH_DNA-bd_sf"/>
</dbReference>
<dbReference type="EMBL" id="DF976999">
    <property type="protein sequence ID" value="GAQ24513.1"/>
    <property type="molecule type" value="Genomic_DNA"/>
</dbReference>
<dbReference type="PANTHER" id="PTHR34294">
    <property type="entry name" value="TRANSCRIPTIONAL REGULATOR-RELATED"/>
    <property type="match status" value="1"/>
</dbReference>
<keyword evidence="4" id="KW-0804">Transcription</keyword>
<evidence type="ECO:0000256" key="3">
    <source>
        <dbReference type="ARBA" id="ARBA00023125"/>
    </source>
</evidence>
<dbReference type="GO" id="GO:0030246">
    <property type="term" value="F:carbohydrate binding"/>
    <property type="evidence" value="ECO:0007669"/>
    <property type="project" value="InterPro"/>
</dbReference>
<dbReference type="Gene3D" id="3.40.50.1360">
    <property type="match status" value="1"/>
</dbReference>
<gene>
    <name evidence="6" type="ORF">TSYNT_5350</name>
</gene>
<evidence type="ECO:0000259" key="5">
    <source>
        <dbReference type="PROSITE" id="PS51063"/>
    </source>
</evidence>
<dbReference type="Gene3D" id="1.10.10.60">
    <property type="entry name" value="Homeodomain-like"/>
    <property type="match status" value="1"/>
</dbReference>
<dbReference type="InterPro" id="IPR051054">
    <property type="entry name" value="SorC_transcr_regulators"/>
</dbReference>
<dbReference type="Pfam" id="PF04198">
    <property type="entry name" value="Sugar-bind"/>
    <property type="match status" value="1"/>
</dbReference>